<dbReference type="EMBL" id="JBEPMU010000001">
    <property type="protein sequence ID" value="MET3651330.1"/>
    <property type="molecule type" value="Genomic_DNA"/>
</dbReference>
<dbReference type="RefSeq" id="WP_354012770.1">
    <property type="nucleotide sequence ID" value="NZ_JBEPMU010000001.1"/>
</dbReference>
<dbReference type="Gene3D" id="3.30.720.110">
    <property type="match status" value="1"/>
</dbReference>
<evidence type="ECO:0000313" key="3">
    <source>
        <dbReference type="Proteomes" id="UP001549184"/>
    </source>
</evidence>
<evidence type="ECO:0000313" key="2">
    <source>
        <dbReference type="EMBL" id="MET3651330.1"/>
    </source>
</evidence>
<reference evidence="2 3" key="1">
    <citation type="submission" date="2024-06" db="EMBL/GenBank/DDBJ databases">
        <title>Sorghum-associated microbial communities from plants grown in Nebraska, USA.</title>
        <authorList>
            <person name="Schachtman D."/>
        </authorList>
    </citation>
    <scope>NUCLEOTIDE SEQUENCE [LARGE SCALE GENOMIC DNA]</scope>
    <source>
        <strain evidence="2 3">1073</strain>
    </source>
</reference>
<accession>A0ABV2JR68</accession>
<keyword evidence="3" id="KW-1185">Reference proteome</keyword>
<dbReference type="PANTHER" id="PTHR34109">
    <property type="entry name" value="BNAUNNG04460D PROTEIN-RELATED"/>
    <property type="match status" value="1"/>
</dbReference>
<dbReference type="InterPro" id="IPR004360">
    <property type="entry name" value="Glyas_Fos-R_dOase_dom"/>
</dbReference>
<sequence>MITNRSMPPGVIIPELAYPDVVAAATWLCHVLGFRERLRVGDHRVQLIYAGASIVVTERDDASHAADQAHAVMVHVADVDQHHAHALSNGARILQPPTDHFYGERQYSLVDLGGHRWTFSQSIADVDPADWGGIPGDAP</sequence>
<dbReference type="PROSITE" id="PS51819">
    <property type="entry name" value="VOC"/>
    <property type="match status" value="1"/>
</dbReference>
<dbReference type="Proteomes" id="UP001549184">
    <property type="component" value="Unassembled WGS sequence"/>
</dbReference>
<dbReference type="InterPro" id="IPR037523">
    <property type="entry name" value="VOC_core"/>
</dbReference>
<protein>
    <submittedName>
        <fullName evidence="2">Glyoxalase superfamily protein PhnB</fullName>
    </submittedName>
</protein>
<organism evidence="2 3">
    <name type="scientific">Dyella japonica</name>
    <dbReference type="NCBI Taxonomy" id="231455"/>
    <lineage>
        <taxon>Bacteria</taxon>
        <taxon>Pseudomonadati</taxon>
        <taxon>Pseudomonadota</taxon>
        <taxon>Gammaproteobacteria</taxon>
        <taxon>Lysobacterales</taxon>
        <taxon>Rhodanobacteraceae</taxon>
        <taxon>Dyella</taxon>
    </lineage>
</organism>
<dbReference type="SUPFAM" id="SSF54593">
    <property type="entry name" value="Glyoxalase/Bleomycin resistance protein/Dihydroxybiphenyl dioxygenase"/>
    <property type="match status" value="1"/>
</dbReference>
<comment type="caution">
    <text evidence="2">The sequence shown here is derived from an EMBL/GenBank/DDBJ whole genome shotgun (WGS) entry which is preliminary data.</text>
</comment>
<feature type="domain" description="VOC" evidence="1">
    <location>
        <begin position="10"/>
        <end position="122"/>
    </location>
</feature>
<name>A0ABV2JR68_9GAMM</name>
<dbReference type="Pfam" id="PF00903">
    <property type="entry name" value="Glyoxalase"/>
    <property type="match status" value="1"/>
</dbReference>
<evidence type="ECO:0000259" key="1">
    <source>
        <dbReference type="PROSITE" id="PS51819"/>
    </source>
</evidence>
<proteinExistence type="predicted"/>
<dbReference type="PANTHER" id="PTHR34109:SF1">
    <property type="entry name" value="VOC DOMAIN-CONTAINING PROTEIN"/>
    <property type="match status" value="1"/>
</dbReference>
<gene>
    <name evidence="2" type="ORF">ABIC75_001032</name>
</gene>
<dbReference type="InterPro" id="IPR029068">
    <property type="entry name" value="Glyas_Bleomycin-R_OHBP_Dase"/>
</dbReference>
<dbReference type="Gene3D" id="3.30.720.120">
    <property type="match status" value="1"/>
</dbReference>